<dbReference type="InterPro" id="IPR008564">
    <property type="entry name" value="TVP23-like"/>
</dbReference>
<dbReference type="GO" id="GO:0009306">
    <property type="term" value="P:protein secretion"/>
    <property type="evidence" value="ECO:0007669"/>
    <property type="project" value="TreeGrafter"/>
</dbReference>
<keyword evidence="5 6" id="KW-0472">Membrane</keyword>
<feature type="transmembrane region" description="Helical" evidence="6">
    <location>
        <begin position="65"/>
        <end position="84"/>
    </location>
</feature>
<sequence length="119" mass="13498">LVTFICILSRSSADAEQHIDGVIMLNLKIVVSNSDSRIFWIGLIVCPLFWAFFVFSSLFSFNIKWLAVVIMGVVLQWANLYGYVRCKVGGATKLKNMATNYFGLKLFKNFGDRFSLLTQ</sequence>
<name>A0A672MJR2_SINGR</name>
<evidence type="ECO:0000256" key="2">
    <source>
        <dbReference type="ARBA" id="ARBA00005467"/>
    </source>
</evidence>
<accession>A0A672MJR2</accession>
<evidence type="ECO:0000256" key="3">
    <source>
        <dbReference type="ARBA" id="ARBA00022692"/>
    </source>
</evidence>
<comment type="subcellular location">
    <subcellularLocation>
        <location evidence="1 6">Membrane</location>
        <topology evidence="1 6">Multi-pass membrane protein</topology>
    </subcellularLocation>
</comment>
<evidence type="ECO:0000256" key="4">
    <source>
        <dbReference type="ARBA" id="ARBA00022989"/>
    </source>
</evidence>
<dbReference type="Proteomes" id="UP000472262">
    <property type="component" value="Unassembled WGS sequence"/>
</dbReference>
<dbReference type="Ensembl" id="ENSSGRT00000041769.1">
    <property type="protein sequence ID" value="ENSSGRP00000038958.1"/>
    <property type="gene ID" value="ENSSGRG00000021331.1"/>
</dbReference>
<keyword evidence="4 6" id="KW-1133">Transmembrane helix</keyword>
<comment type="similarity">
    <text evidence="2 6">Belongs to the TVP23 family.</text>
</comment>
<organism evidence="7 8">
    <name type="scientific">Sinocyclocheilus grahami</name>
    <name type="common">Dianchi golden-line fish</name>
    <name type="synonym">Barbus grahami</name>
    <dbReference type="NCBI Taxonomy" id="75366"/>
    <lineage>
        <taxon>Eukaryota</taxon>
        <taxon>Metazoa</taxon>
        <taxon>Chordata</taxon>
        <taxon>Craniata</taxon>
        <taxon>Vertebrata</taxon>
        <taxon>Euteleostomi</taxon>
        <taxon>Actinopterygii</taxon>
        <taxon>Neopterygii</taxon>
        <taxon>Teleostei</taxon>
        <taxon>Ostariophysi</taxon>
        <taxon>Cypriniformes</taxon>
        <taxon>Cyprinidae</taxon>
        <taxon>Cyprininae</taxon>
        <taxon>Sinocyclocheilus</taxon>
    </lineage>
</organism>
<dbReference type="GO" id="GO:0000139">
    <property type="term" value="C:Golgi membrane"/>
    <property type="evidence" value="ECO:0007669"/>
    <property type="project" value="TreeGrafter"/>
</dbReference>
<dbReference type="PANTHER" id="PTHR13019:SF9">
    <property type="entry name" value="GOLGI APPARATUS MEMBRANE PROTEIN TVP23 HOMOLOG B"/>
    <property type="match status" value="1"/>
</dbReference>
<evidence type="ECO:0000313" key="8">
    <source>
        <dbReference type="Proteomes" id="UP000472262"/>
    </source>
</evidence>
<dbReference type="GO" id="GO:0016192">
    <property type="term" value="P:vesicle-mediated transport"/>
    <property type="evidence" value="ECO:0007669"/>
    <property type="project" value="TreeGrafter"/>
</dbReference>
<reference evidence="7" key="2">
    <citation type="submission" date="2025-09" db="UniProtKB">
        <authorList>
            <consortium name="Ensembl"/>
        </authorList>
    </citation>
    <scope>IDENTIFICATION</scope>
</reference>
<dbReference type="PANTHER" id="PTHR13019">
    <property type="entry name" value="GOLGI APPARATUS MEMBRANE PROTEIN TVP23"/>
    <property type="match status" value="1"/>
</dbReference>
<dbReference type="AlphaFoldDB" id="A0A672MJR2"/>
<reference evidence="7" key="1">
    <citation type="submission" date="2025-08" db="UniProtKB">
        <authorList>
            <consortium name="Ensembl"/>
        </authorList>
    </citation>
    <scope>IDENTIFICATION</scope>
</reference>
<protein>
    <recommendedName>
        <fullName evidence="6">Golgi apparatus membrane protein TVP23 homolog</fullName>
    </recommendedName>
</protein>
<evidence type="ECO:0000256" key="1">
    <source>
        <dbReference type="ARBA" id="ARBA00004141"/>
    </source>
</evidence>
<feature type="transmembrane region" description="Helical" evidence="6">
    <location>
        <begin position="38"/>
        <end position="59"/>
    </location>
</feature>
<dbReference type="Pfam" id="PF05832">
    <property type="entry name" value="DUF846"/>
    <property type="match status" value="1"/>
</dbReference>
<keyword evidence="8" id="KW-1185">Reference proteome</keyword>
<evidence type="ECO:0000313" key="7">
    <source>
        <dbReference type="Ensembl" id="ENSSGRP00000038958.1"/>
    </source>
</evidence>
<proteinExistence type="inferred from homology"/>
<evidence type="ECO:0000256" key="5">
    <source>
        <dbReference type="ARBA" id="ARBA00023136"/>
    </source>
</evidence>
<keyword evidence="3 6" id="KW-0812">Transmembrane</keyword>
<evidence type="ECO:0000256" key="6">
    <source>
        <dbReference type="RuleBase" id="RU361206"/>
    </source>
</evidence>